<evidence type="ECO:0000313" key="3">
    <source>
        <dbReference type="Proteomes" id="UP000317171"/>
    </source>
</evidence>
<keyword evidence="3" id="KW-1185">Reference proteome</keyword>
<keyword evidence="1" id="KW-0812">Transmembrane</keyword>
<organism evidence="2 3">
    <name type="scientific">Gimesia alba</name>
    <dbReference type="NCBI Taxonomy" id="2527973"/>
    <lineage>
        <taxon>Bacteria</taxon>
        <taxon>Pseudomonadati</taxon>
        <taxon>Planctomycetota</taxon>
        <taxon>Planctomycetia</taxon>
        <taxon>Planctomycetales</taxon>
        <taxon>Planctomycetaceae</taxon>
        <taxon>Gimesia</taxon>
    </lineage>
</organism>
<dbReference type="EMBL" id="CP036269">
    <property type="protein sequence ID" value="QDT45967.1"/>
    <property type="molecule type" value="Genomic_DNA"/>
</dbReference>
<dbReference type="RefSeq" id="WP_198000230.1">
    <property type="nucleotide sequence ID" value="NZ_CP036269.1"/>
</dbReference>
<gene>
    <name evidence="2" type="ORF">Pan241w_60950</name>
</gene>
<evidence type="ECO:0000256" key="1">
    <source>
        <dbReference type="SAM" id="Phobius"/>
    </source>
</evidence>
<proteinExistence type="predicted"/>
<reference evidence="2 3" key="1">
    <citation type="submission" date="2019-02" db="EMBL/GenBank/DDBJ databases">
        <title>Deep-cultivation of Planctomycetes and their phenomic and genomic characterization uncovers novel biology.</title>
        <authorList>
            <person name="Wiegand S."/>
            <person name="Jogler M."/>
            <person name="Boedeker C."/>
            <person name="Pinto D."/>
            <person name="Vollmers J."/>
            <person name="Rivas-Marin E."/>
            <person name="Kohn T."/>
            <person name="Peeters S.H."/>
            <person name="Heuer A."/>
            <person name="Rast P."/>
            <person name="Oberbeckmann S."/>
            <person name="Bunk B."/>
            <person name="Jeske O."/>
            <person name="Meyerdierks A."/>
            <person name="Storesund J.E."/>
            <person name="Kallscheuer N."/>
            <person name="Luecker S."/>
            <person name="Lage O.M."/>
            <person name="Pohl T."/>
            <person name="Merkel B.J."/>
            <person name="Hornburger P."/>
            <person name="Mueller R.-W."/>
            <person name="Bruemmer F."/>
            <person name="Labrenz M."/>
            <person name="Spormann A.M."/>
            <person name="Op den Camp H."/>
            <person name="Overmann J."/>
            <person name="Amann R."/>
            <person name="Jetten M.S.M."/>
            <person name="Mascher T."/>
            <person name="Medema M.H."/>
            <person name="Devos D.P."/>
            <person name="Kaster A.-K."/>
            <person name="Ovreas L."/>
            <person name="Rohde M."/>
            <person name="Galperin M.Y."/>
            <person name="Jogler C."/>
        </authorList>
    </citation>
    <scope>NUCLEOTIDE SEQUENCE [LARGE SCALE GENOMIC DNA]</scope>
    <source>
        <strain evidence="2 3">Pan241w</strain>
    </source>
</reference>
<dbReference type="KEGG" id="gaz:Pan241w_60950"/>
<dbReference type="Pfam" id="PF07963">
    <property type="entry name" value="N_methyl"/>
    <property type="match status" value="1"/>
</dbReference>
<dbReference type="Gene3D" id="3.30.700.10">
    <property type="entry name" value="Glycoprotein, Type 4 Pilin"/>
    <property type="match status" value="1"/>
</dbReference>
<evidence type="ECO:0008006" key="4">
    <source>
        <dbReference type="Google" id="ProtNLM"/>
    </source>
</evidence>
<evidence type="ECO:0000313" key="2">
    <source>
        <dbReference type="EMBL" id="QDT45967.1"/>
    </source>
</evidence>
<dbReference type="AlphaFoldDB" id="A0A517RQ18"/>
<protein>
    <recommendedName>
        <fullName evidence="4">General secretion pathway GspH domain-containing protein</fullName>
    </recommendedName>
</protein>
<feature type="transmembrane region" description="Helical" evidence="1">
    <location>
        <begin position="15"/>
        <end position="38"/>
    </location>
</feature>
<sequence>MIALRATHRDQIRRCGFTLIEMLIVIMLIAILVSVSLISTDTSRSMSLDATARMLVADLRLARNYAIKFNTKYKVVFDLDAQSYEVQHSGSGTLPVPKNNLAGSGADSDKYIKQLRSDSLNLPDQVLIRQINLKTSLSDVTELEFGPMGGTGPTRNEDTVLVLSTVRNETTFILPITVSWITGQAWIEEIQTLKN</sequence>
<dbReference type="Proteomes" id="UP000317171">
    <property type="component" value="Chromosome"/>
</dbReference>
<dbReference type="InterPro" id="IPR012902">
    <property type="entry name" value="N_methyl_site"/>
</dbReference>
<keyword evidence="1" id="KW-0472">Membrane</keyword>
<dbReference type="NCBIfam" id="TIGR02532">
    <property type="entry name" value="IV_pilin_GFxxxE"/>
    <property type="match status" value="1"/>
</dbReference>
<dbReference type="SUPFAM" id="SSF54523">
    <property type="entry name" value="Pili subunits"/>
    <property type="match status" value="1"/>
</dbReference>
<dbReference type="InterPro" id="IPR045584">
    <property type="entry name" value="Pilin-like"/>
</dbReference>
<name>A0A517RQ18_9PLAN</name>
<keyword evidence="1" id="KW-1133">Transmembrane helix</keyword>
<accession>A0A517RQ18</accession>